<reference evidence="1" key="1">
    <citation type="journal article" date="2021" name="Nat. Commun.">
        <title>Genetic determinants of endophytism in the Arabidopsis root mycobiome.</title>
        <authorList>
            <person name="Mesny F."/>
            <person name="Miyauchi S."/>
            <person name="Thiergart T."/>
            <person name="Pickel B."/>
            <person name="Atanasova L."/>
            <person name="Karlsson M."/>
            <person name="Huettel B."/>
            <person name="Barry K.W."/>
            <person name="Haridas S."/>
            <person name="Chen C."/>
            <person name="Bauer D."/>
            <person name="Andreopoulos W."/>
            <person name="Pangilinan J."/>
            <person name="LaButti K."/>
            <person name="Riley R."/>
            <person name="Lipzen A."/>
            <person name="Clum A."/>
            <person name="Drula E."/>
            <person name="Henrissat B."/>
            <person name="Kohler A."/>
            <person name="Grigoriev I.V."/>
            <person name="Martin F.M."/>
            <person name="Hacquard S."/>
        </authorList>
    </citation>
    <scope>NUCLEOTIDE SEQUENCE</scope>
    <source>
        <strain evidence="1">MPI-CAGE-AT-0147</strain>
    </source>
</reference>
<gene>
    <name evidence="1" type="ORF">EDB81DRAFT_946338</name>
</gene>
<evidence type="ECO:0000313" key="2">
    <source>
        <dbReference type="Proteomes" id="UP000738349"/>
    </source>
</evidence>
<evidence type="ECO:0000313" key="1">
    <source>
        <dbReference type="EMBL" id="KAH7153505.1"/>
    </source>
</evidence>
<protein>
    <submittedName>
        <fullName evidence="1">Uncharacterized protein</fullName>
    </submittedName>
</protein>
<dbReference type="OrthoDB" id="2987506at2759"/>
<organism evidence="1 2">
    <name type="scientific">Dactylonectria macrodidyma</name>
    <dbReference type="NCBI Taxonomy" id="307937"/>
    <lineage>
        <taxon>Eukaryota</taxon>
        <taxon>Fungi</taxon>
        <taxon>Dikarya</taxon>
        <taxon>Ascomycota</taxon>
        <taxon>Pezizomycotina</taxon>
        <taxon>Sordariomycetes</taxon>
        <taxon>Hypocreomycetidae</taxon>
        <taxon>Hypocreales</taxon>
        <taxon>Nectriaceae</taxon>
        <taxon>Dactylonectria</taxon>
    </lineage>
</organism>
<sequence length="217" mass="23890">MSSFSLNVTIDNAILKTGSDDKLVIARKVNGSLNAVFDGYSIAPNTQWKTLLKTNEFKWSDSYKVFLVSSVNPGDSVIANTNEVEIPFDYLTKYADNQLADPALKQAAGFFAKPGSFGIADVPMQLHAGVKMSTAGGSWATIYVDRSNHVGKTRITLQPQNEYFLIWKNEVSTETIWALTESDGQKVVFKDGETKKAIRYGYAKPDAPTAGEDPAWY</sequence>
<dbReference type="EMBL" id="JAGMUV010000006">
    <property type="protein sequence ID" value="KAH7153505.1"/>
    <property type="molecule type" value="Genomic_DNA"/>
</dbReference>
<comment type="caution">
    <text evidence="1">The sequence shown here is derived from an EMBL/GenBank/DDBJ whole genome shotgun (WGS) entry which is preliminary data.</text>
</comment>
<name>A0A9P9JBK0_9HYPO</name>
<proteinExistence type="predicted"/>
<accession>A0A9P9JBK0</accession>
<dbReference type="Proteomes" id="UP000738349">
    <property type="component" value="Unassembled WGS sequence"/>
</dbReference>
<dbReference type="AlphaFoldDB" id="A0A9P9JBK0"/>
<keyword evidence="2" id="KW-1185">Reference proteome</keyword>